<gene>
    <name evidence="11" type="ORF">GM51_17240</name>
</gene>
<evidence type="ECO:0000256" key="5">
    <source>
        <dbReference type="ARBA" id="ARBA00022618"/>
    </source>
</evidence>
<dbReference type="GO" id="GO:0008764">
    <property type="term" value="F:UDP-N-acetylmuramoylalanine-D-glutamate ligase activity"/>
    <property type="evidence" value="ECO:0007669"/>
    <property type="project" value="UniProtKB-EC"/>
</dbReference>
<dbReference type="PANTHER" id="PTHR43692">
    <property type="entry name" value="UDP-N-ACETYLMURAMOYLALANINE--D-GLUTAMATE LIGASE"/>
    <property type="match status" value="1"/>
</dbReference>
<reference evidence="11" key="1">
    <citation type="submission" date="2014-06" db="EMBL/GenBank/DDBJ databases">
        <title>Key roles for freshwater Actinobacteria revealed by deep metagenomic sequencing.</title>
        <authorList>
            <person name="Ghai R."/>
            <person name="Mizuno C.M."/>
            <person name="Picazo A."/>
            <person name="Camacho A."/>
            <person name="Rodriguez-Valera F."/>
        </authorList>
    </citation>
    <scope>NUCLEOTIDE SEQUENCE</scope>
</reference>
<name>A0A094PTN7_9ZZZZ</name>
<evidence type="ECO:0000256" key="7">
    <source>
        <dbReference type="ARBA" id="ARBA00022840"/>
    </source>
</evidence>
<evidence type="ECO:0000256" key="3">
    <source>
        <dbReference type="ARBA" id="ARBA00022490"/>
    </source>
</evidence>
<dbReference type="PROSITE" id="PS01011">
    <property type="entry name" value="FOLYLPOLYGLU_SYNT_1"/>
    <property type="match status" value="1"/>
</dbReference>
<dbReference type="GO" id="GO:0008360">
    <property type="term" value="P:regulation of cell shape"/>
    <property type="evidence" value="ECO:0007669"/>
    <property type="project" value="InterPro"/>
</dbReference>
<sequence>MGASVETMASLNVSELSRTSDWTNVRVCVVGLGVAGFAAADALVNLGAHVIVVDAAENDRQKERATILEILGADVRLGDDTELPSDIDLLVLSPGVSPLAPIVKSAQLAELPIWGELELAWRLRDPNHLAPWLVVTGTNGKTTTTLMLESILLAAGKRTVAAGNIGRSLVEVVMDPTPWDVLAIEVGAPQLPFVHTMSPQAAVCLNLASDHIDLFGSFVAYRDAKARIYERCQVAAIFNVADEETIHMVEQAEVMEGCRAIGFTDAIPDISMVGVVEEFLVDRAFLDNRKDAALELAEIADLATPAKHNVLNALAACALARAHGIDARAIRDGLRDWQPAPHRISHVACINEVDYIDDSKATNTHAAATSLTAYGSVVWIAGGMAKGQDFDQLVLDTAHRMRAVVLLGIDQELIAAALARHAPNVPIHRVTTKETNAMEIVVGKAASLAQAGDTVLLAPGCASWDMFTDYAARGDAFAAAVKALPQ</sequence>
<dbReference type="HAMAP" id="MF_00639">
    <property type="entry name" value="MurD"/>
    <property type="match status" value="1"/>
</dbReference>
<dbReference type="Pfam" id="PF21799">
    <property type="entry name" value="MurD-like_N"/>
    <property type="match status" value="1"/>
</dbReference>
<dbReference type="AlphaFoldDB" id="A0A094PTN7"/>
<keyword evidence="3" id="KW-0963">Cytoplasm</keyword>
<keyword evidence="7" id="KW-0067">ATP-binding</keyword>
<dbReference type="UniPathway" id="UPA00219"/>
<evidence type="ECO:0000313" key="11">
    <source>
        <dbReference type="EMBL" id="KGA14457.1"/>
    </source>
</evidence>
<keyword evidence="5" id="KW-0132">Cell division</keyword>
<dbReference type="GO" id="GO:0009252">
    <property type="term" value="P:peptidoglycan biosynthetic process"/>
    <property type="evidence" value="ECO:0007669"/>
    <property type="project" value="UniProtKB-UniPathway"/>
</dbReference>
<dbReference type="EMBL" id="JNSL01000147">
    <property type="protein sequence ID" value="KGA14457.1"/>
    <property type="molecule type" value="Genomic_DNA"/>
</dbReference>
<dbReference type="PANTHER" id="PTHR43692:SF1">
    <property type="entry name" value="UDP-N-ACETYLMURAMOYLALANINE--D-GLUTAMATE LIGASE"/>
    <property type="match status" value="1"/>
</dbReference>
<organism evidence="11">
    <name type="scientific">freshwater metagenome</name>
    <dbReference type="NCBI Taxonomy" id="449393"/>
    <lineage>
        <taxon>unclassified sequences</taxon>
        <taxon>metagenomes</taxon>
        <taxon>ecological metagenomes</taxon>
    </lineage>
</organism>
<dbReference type="InterPro" id="IPR004101">
    <property type="entry name" value="Mur_ligase_C"/>
</dbReference>
<dbReference type="SUPFAM" id="SSF53244">
    <property type="entry name" value="MurD-like peptide ligases, peptide-binding domain"/>
    <property type="match status" value="1"/>
</dbReference>
<protein>
    <submittedName>
        <fullName evidence="11">UDP-N-acetylmuramoylalanine/D-glutamate ligase</fullName>
    </submittedName>
</protein>
<dbReference type="GO" id="GO:0005524">
    <property type="term" value="F:ATP binding"/>
    <property type="evidence" value="ECO:0007669"/>
    <property type="project" value="UniProtKB-KW"/>
</dbReference>
<comment type="caution">
    <text evidence="11">The sequence shown here is derived from an EMBL/GenBank/DDBJ whole genome shotgun (WGS) entry which is preliminary data.</text>
</comment>
<feature type="domain" description="Mur ligase central" evidence="10">
    <location>
        <begin position="135"/>
        <end position="320"/>
    </location>
</feature>
<dbReference type="Pfam" id="PF08245">
    <property type="entry name" value="Mur_ligase_M"/>
    <property type="match status" value="1"/>
</dbReference>
<dbReference type="InterPro" id="IPR013221">
    <property type="entry name" value="Mur_ligase_cen"/>
</dbReference>
<dbReference type="SUPFAM" id="SSF51984">
    <property type="entry name" value="MurCD N-terminal domain"/>
    <property type="match status" value="1"/>
</dbReference>
<dbReference type="SUPFAM" id="SSF53623">
    <property type="entry name" value="MurD-like peptide ligases, catalytic domain"/>
    <property type="match status" value="1"/>
</dbReference>
<dbReference type="InterPro" id="IPR018109">
    <property type="entry name" value="Folylpolyglutamate_synth_CS"/>
</dbReference>
<evidence type="ECO:0000256" key="4">
    <source>
        <dbReference type="ARBA" id="ARBA00022598"/>
    </source>
</evidence>
<comment type="subcellular location">
    <subcellularLocation>
        <location evidence="1">Cytoplasm</location>
    </subcellularLocation>
</comment>
<proteinExistence type="inferred from homology"/>
<dbReference type="NCBIfam" id="TIGR01087">
    <property type="entry name" value="murD"/>
    <property type="match status" value="1"/>
</dbReference>
<keyword evidence="6" id="KW-0547">Nucleotide-binding</keyword>
<dbReference type="GO" id="GO:0051301">
    <property type="term" value="P:cell division"/>
    <property type="evidence" value="ECO:0007669"/>
    <property type="project" value="UniProtKB-KW"/>
</dbReference>
<accession>A0A094PTN7</accession>
<comment type="pathway">
    <text evidence="2">Cell wall biogenesis; peptidoglycan biosynthesis.</text>
</comment>
<dbReference type="Gene3D" id="3.90.190.20">
    <property type="entry name" value="Mur ligase, C-terminal domain"/>
    <property type="match status" value="1"/>
</dbReference>
<dbReference type="InterPro" id="IPR036615">
    <property type="entry name" value="Mur_ligase_C_dom_sf"/>
</dbReference>
<evidence type="ECO:0000256" key="8">
    <source>
        <dbReference type="ARBA" id="ARBA00023306"/>
    </source>
</evidence>
<dbReference type="Gene3D" id="3.40.50.720">
    <property type="entry name" value="NAD(P)-binding Rossmann-like Domain"/>
    <property type="match status" value="1"/>
</dbReference>
<dbReference type="Pfam" id="PF02875">
    <property type="entry name" value="Mur_ligase_C"/>
    <property type="match status" value="1"/>
</dbReference>
<evidence type="ECO:0000259" key="10">
    <source>
        <dbReference type="Pfam" id="PF08245"/>
    </source>
</evidence>
<keyword evidence="8" id="KW-0131">Cell cycle</keyword>
<dbReference type="InterPro" id="IPR036565">
    <property type="entry name" value="Mur-like_cat_sf"/>
</dbReference>
<evidence type="ECO:0000256" key="6">
    <source>
        <dbReference type="ARBA" id="ARBA00022741"/>
    </source>
</evidence>
<dbReference type="Gene3D" id="3.40.1190.10">
    <property type="entry name" value="Mur-like, catalytic domain"/>
    <property type="match status" value="1"/>
</dbReference>
<dbReference type="GO" id="GO:0004326">
    <property type="term" value="F:tetrahydrofolylpolyglutamate synthase activity"/>
    <property type="evidence" value="ECO:0007669"/>
    <property type="project" value="InterPro"/>
</dbReference>
<evidence type="ECO:0000259" key="9">
    <source>
        <dbReference type="Pfam" id="PF02875"/>
    </source>
</evidence>
<feature type="domain" description="Mur ligase C-terminal" evidence="9">
    <location>
        <begin position="342"/>
        <end position="460"/>
    </location>
</feature>
<keyword evidence="4 11" id="KW-0436">Ligase</keyword>
<dbReference type="InterPro" id="IPR005762">
    <property type="entry name" value="MurD"/>
</dbReference>
<evidence type="ECO:0000256" key="2">
    <source>
        <dbReference type="ARBA" id="ARBA00004752"/>
    </source>
</evidence>
<evidence type="ECO:0000256" key="1">
    <source>
        <dbReference type="ARBA" id="ARBA00004496"/>
    </source>
</evidence>
<dbReference type="GO" id="GO:0005737">
    <property type="term" value="C:cytoplasm"/>
    <property type="evidence" value="ECO:0007669"/>
    <property type="project" value="UniProtKB-SubCell"/>
</dbReference>